<evidence type="ECO:0000313" key="2">
    <source>
        <dbReference type="Proteomes" id="UP000261828"/>
    </source>
</evidence>
<reference evidence="1 2" key="1">
    <citation type="submission" date="2018-08" db="EMBL/GenBank/DDBJ databases">
        <title>Muricauda nanhaiensis sp. nov., isolated from seawater of the South China Sea.</title>
        <authorList>
            <person name="Dang Y."/>
        </authorList>
    </citation>
    <scope>NUCLEOTIDE SEQUENCE [LARGE SCALE GENOMIC DNA]</scope>
    <source>
        <strain evidence="1 2">SM1704</strain>
    </source>
</reference>
<protein>
    <submittedName>
        <fullName evidence="1">Uncharacterized protein</fullName>
    </submittedName>
</protein>
<comment type="caution">
    <text evidence="1">The sequence shown here is derived from an EMBL/GenBank/DDBJ whole genome shotgun (WGS) entry which is preliminary data.</text>
</comment>
<organism evidence="1 2">
    <name type="scientific">Flagellimonas nanhaiensis</name>
    <dbReference type="NCBI Taxonomy" id="2292706"/>
    <lineage>
        <taxon>Bacteria</taxon>
        <taxon>Pseudomonadati</taxon>
        <taxon>Bacteroidota</taxon>
        <taxon>Flavobacteriia</taxon>
        <taxon>Flavobacteriales</taxon>
        <taxon>Flavobacteriaceae</taxon>
        <taxon>Flagellimonas</taxon>
    </lineage>
</organism>
<gene>
    <name evidence="1" type="ORF">DX873_16360</name>
</gene>
<name>A0A371JM02_9FLAO</name>
<sequence>MINTLSGQIKIGDNPQNIDPTSVLELESTSRVLVITRLTDAQMGSLSPLRGAIVYNTDQDCLHYYDGTSWINICEAFDNSFTVSTNAVFNLFSRDSTVVVTQTDTNYNFEVNQITGENIVDTSINGASEIQQGSITGLQLQDSTVTFDKLARGGNTGDLLKWNGAQWVLENESVIDITEKDSIVGNEILDARLGGSLERFGAGSDIDPFTLDVLDGGIGNDELAPNAVTTDKILDGEVSTNDISDNAINSAKIEDGQVDTQDIADDAITIIKMGLGSVGTNQIVDDAVTRVKLENGINPGELMQWDGTNWVLINETALNITEVDGDPENELSDIGVDASNILTLSNPATPGNQVDLTPYVNDDTNELSDIGVDASNILTLSNPATPGNQVDLTPYVNDDTNELSDIGVDASNILTLSNPATPGNQVDLTPYVNDDTNELSDIGVDASNILTLSNPATPGNQVDLTPYVNDDTNELSDIGVDASNILTLSNPATPGNQVDLTPYVNDDTNEIQDLTLTGNTLALSADATTVNLAIKPITSLVTDDTLDNSHYTVLLNAGISNLGFPVAGGANTGRIYIIKNISGGLVNTGSYQDLLNTTQTTINNNTTITIQSDGATWQQIN</sequence>
<accession>A0A371JM02</accession>
<proteinExistence type="predicted"/>
<keyword evidence="2" id="KW-1185">Reference proteome</keyword>
<dbReference type="AlphaFoldDB" id="A0A371JM02"/>
<dbReference type="Proteomes" id="UP000261828">
    <property type="component" value="Unassembled WGS sequence"/>
</dbReference>
<dbReference type="EMBL" id="QTJX01000005">
    <property type="protein sequence ID" value="RDY58098.1"/>
    <property type="molecule type" value="Genomic_DNA"/>
</dbReference>
<evidence type="ECO:0000313" key="1">
    <source>
        <dbReference type="EMBL" id="RDY58098.1"/>
    </source>
</evidence>